<dbReference type="SUPFAM" id="SSF56601">
    <property type="entry name" value="beta-lactamase/transpeptidase-like"/>
    <property type="match status" value="1"/>
</dbReference>
<dbReference type="Gene3D" id="3.40.710.10">
    <property type="entry name" value="DD-peptidase/beta-lactamase superfamily"/>
    <property type="match status" value="1"/>
</dbReference>
<dbReference type="Pfam" id="PF00144">
    <property type="entry name" value="Beta-lactamase"/>
    <property type="match status" value="1"/>
</dbReference>
<gene>
    <name evidence="2" type="ORF">H9716_06155</name>
</gene>
<protein>
    <submittedName>
        <fullName evidence="2">Beta-lactamase family protein</fullName>
    </submittedName>
</protein>
<reference evidence="2" key="1">
    <citation type="journal article" date="2021" name="PeerJ">
        <title>Extensive microbial diversity within the chicken gut microbiome revealed by metagenomics and culture.</title>
        <authorList>
            <person name="Gilroy R."/>
            <person name="Ravi A."/>
            <person name="Getino M."/>
            <person name="Pursley I."/>
            <person name="Horton D.L."/>
            <person name="Alikhan N.F."/>
            <person name="Baker D."/>
            <person name="Gharbi K."/>
            <person name="Hall N."/>
            <person name="Watson M."/>
            <person name="Adriaenssens E.M."/>
            <person name="Foster-Nyarko E."/>
            <person name="Jarju S."/>
            <person name="Secka A."/>
            <person name="Antonio M."/>
            <person name="Oren A."/>
            <person name="Chaudhuri R.R."/>
            <person name="La Ragione R."/>
            <person name="Hildebrand F."/>
            <person name="Pallen M.J."/>
        </authorList>
    </citation>
    <scope>NUCLEOTIDE SEQUENCE</scope>
    <source>
        <strain evidence="2">CHK188-4685</strain>
    </source>
</reference>
<proteinExistence type="predicted"/>
<reference evidence="2" key="2">
    <citation type="submission" date="2021-04" db="EMBL/GenBank/DDBJ databases">
        <authorList>
            <person name="Gilroy R."/>
        </authorList>
    </citation>
    <scope>NUCLEOTIDE SEQUENCE</scope>
    <source>
        <strain evidence="2">CHK188-4685</strain>
    </source>
</reference>
<dbReference type="InterPro" id="IPR050789">
    <property type="entry name" value="Diverse_Enzym_Activities"/>
</dbReference>
<comment type="caution">
    <text evidence="2">The sequence shown here is derived from an EMBL/GenBank/DDBJ whole genome shotgun (WGS) entry which is preliminary data.</text>
</comment>
<accession>A0A9D2L7R2</accession>
<dbReference type="InterPro" id="IPR012338">
    <property type="entry name" value="Beta-lactam/transpept-like"/>
</dbReference>
<dbReference type="PANTHER" id="PTHR43283">
    <property type="entry name" value="BETA-LACTAMASE-RELATED"/>
    <property type="match status" value="1"/>
</dbReference>
<dbReference type="Proteomes" id="UP000886804">
    <property type="component" value="Unassembled WGS sequence"/>
</dbReference>
<dbReference type="PANTHER" id="PTHR43283:SF7">
    <property type="entry name" value="BETA-LACTAMASE-RELATED DOMAIN-CONTAINING PROTEIN"/>
    <property type="match status" value="1"/>
</dbReference>
<evidence type="ECO:0000313" key="2">
    <source>
        <dbReference type="EMBL" id="HJB07436.1"/>
    </source>
</evidence>
<name>A0A9D2L7R2_9FIRM</name>
<evidence type="ECO:0000313" key="3">
    <source>
        <dbReference type="Proteomes" id="UP000886804"/>
    </source>
</evidence>
<sequence>MKLDLQDYVQDILQKKIETYHIVVRQHDEEIGRFDFRKDNRRDNIHSVSKSFVSLAVGMALQEGILKLDERPAEIFRDKLPENPSENLMKITIRDMLMMAAGHDYFVLQGYSGDPRYPGRDELRDPDWVRYALSFPVPYAPGTHWKYSNFGPYLCSVIIQDRTGQRLRDYLMPRLFEPLDIINPQWFESTAGYTLGCGGLHLNTEEMARFGQLLLNKGNWKGRQLVSPEWIEAAASRQISNEGSGKGPDSEAGYGYYFWRCARDGAYRGDGWAGQYVIVLPQQDACIALMSHDFHKQEIMDCIWEHVVPQLKENM</sequence>
<dbReference type="AlphaFoldDB" id="A0A9D2L7R2"/>
<organism evidence="2 3">
    <name type="scientific">Candidatus Enterocloster faecavium</name>
    <dbReference type="NCBI Taxonomy" id="2838560"/>
    <lineage>
        <taxon>Bacteria</taxon>
        <taxon>Bacillati</taxon>
        <taxon>Bacillota</taxon>
        <taxon>Clostridia</taxon>
        <taxon>Lachnospirales</taxon>
        <taxon>Lachnospiraceae</taxon>
        <taxon>Enterocloster</taxon>
    </lineage>
</organism>
<dbReference type="InterPro" id="IPR001466">
    <property type="entry name" value="Beta-lactam-related"/>
</dbReference>
<feature type="domain" description="Beta-lactamase-related" evidence="1">
    <location>
        <begin position="44"/>
        <end position="296"/>
    </location>
</feature>
<dbReference type="EMBL" id="DWYS01000071">
    <property type="protein sequence ID" value="HJB07436.1"/>
    <property type="molecule type" value="Genomic_DNA"/>
</dbReference>
<evidence type="ECO:0000259" key="1">
    <source>
        <dbReference type="Pfam" id="PF00144"/>
    </source>
</evidence>